<sequence>MIMFIKCGIRGGLSQCSNRYARANNKYMPSYDRLKSSSYLMYYDVNNLYSWATCQNFDFTTIALDSATGYILEVDAECSHLHDAHLPFCPTREKLPSKRDNKPFATLFHHVLQFAQSSWLRDYIKVNTKFRPKIILTKILYKLMNNARKTGTVRQIIAKPNFHSRSVFSKNPIAIELRKFEVKFDKPVYVSMCIDIFKTDISKFDTNDYLSDNAYDIPLANKKISGLMKNENNGAIMQDLCIMFGDYTRCLNDAIEMTRIRSKLHEVYTISETKIALSPHDDKLYIIGYKKVIGKMGLLTVDHKRDRVISKQCLKMFQHNPDEFLRRFIIVNETWIHYFIPETKEQSKQWTSPSEPIPKKQTINDDYYAALLDRFNILKKKRSHLAKKKVLFHQDNARIHTCPTLYELLPHPTYSPDLAPCDYFLFRNLKKLFREKRFTTREQLIAETEAYFEGLDKSYYSDGLKKLENRWIKCIELKGDYVEK</sequence>
<accession>A0A836JI35</accession>
<dbReference type="GO" id="GO:0008168">
    <property type="term" value="F:methyltransferase activity"/>
    <property type="evidence" value="ECO:0007669"/>
    <property type="project" value="UniProtKB-KW"/>
</dbReference>
<comment type="caution">
    <text evidence="1">The sequence shown here is derived from an EMBL/GenBank/DDBJ whole genome shotgun (WGS) entry which is preliminary data.</text>
</comment>
<feature type="non-terminal residue" evidence="1">
    <location>
        <position position="484"/>
    </location>
</feature>
<feature type="non-terminal residue" evidence="1">
    <location>
        <position position="1"/>
    </location>
</feature>
<dbReference type="GO" id="GO:0032259">
    <property type="term" value="P:methylation"/>
    <property type="evidence" value="ECO:0007669"/>
    <property type="project" value="UniProtKB-KW"/>
</dbReference>
<reference evidence="1" key="1">
    <citation type="submission" date="2020-02" db="EMBL/GenBank/DDBJ databases">
        <title>Relaxed selection underlies rapid genomic changes in the transitions from sociality to social parasitism in ants.</title>
        <authorList>
            <person name="Bi X."/>
        </authorList>
    </citation>
    <scope>NUCLEOTIDE SEQUENCE</scope>
    <source>
        <strain evidence="1">BGI-DK2013a</strain>
        <tissue evidence="1">Whole body</tissue>
    </source>
</reference>
<protein>
    <submittedName>
        <fullName evidence="1">SETMR methyltransferase</fullName>
    </submittedName>
</protein>
<dbReference type="GO" id="GO:0003676">
    <property type="term" value="F:nucleic acid binding"/>
    <property type="evidence" value="ECO:0007669"/>
    <property type="project" value="InterPro"/>
</dbReference>
<dbReference type="AlphaFoldDB" id="A0A836JI35"/>
<dbReference type="InterPro" id="IPR052709">
    <property type="entry name" value="Transposase-MT_Hybrid"/>
</dbReference>
<dbReference type="SUPFAM" id="SSF56672">
    <property type="entry name" value="DNA/RNA polymerases"/>
    <property type="match status" value="1"/>
</dbReference>
<evidence type="ECO:0000313" key="1">
    <source>
        <dbReference type="EMBL" id="KAG5314632.1"/>
    </source>
</evidence>
<keyword evidence="2" id="KW-1185">Reference proteome</keyword>
<keyword evidence="1" id="KW-0808">Transferase</keyword>
<dbReference type="InterPro" id="IPR043502">
    <property type="entry name" value="DNA/RNA_pol_sf"/>
</dbReference>
<keyword evidence="1" id="KW-0489">Methyltransferase</keyword>
<dbReference type="EMBL" id="JAANHZ010000172">
    <property type="protein sequence ID" value="KAG5314632.1"/>
    <property type="molecule type" value="Genomic_DNA"/>
</dbReference>
<organism evidence="1 2">
    <name type="scientific">Acromyrmex insinuator</name>
    <dbReference type="NCBI Taxonomy" id="230686"/>
    <lineage>
        <taxon>Eukaryota</taxon>
        <taxon>Metazoa</taxon>
        <taxon>Ecdysozoa</taxon>
        <taxon>Arthropoda</taxon>
        <taxon>Hexapoda</taxon>
        <taxon>Insecta</taxon>
        <taxon>Pterygota</taxon>
        <taxon>Neoptera</taxon>
        <taxon>Endopterygota</taxon>
        <taxon>Hymenoptera</taxon>
        <taxon>Apocrita</taxon>
        <taxon>Aculeata</taxon>
        <taxon>Formicoidea</taxon>
        <taxon>Formicidae</taxon>
        <taxon>Myrmicinae</taxon>
        <taxon>Acromyrmex</taxon>
    </lineage>
</organism>
<dbReference type="Gene3D" id="3.30.420.10">
    <property type="entry name" value="Ribonuclease H-like superfamily/Ribonuclease H"/>
    <property type="match status" value="1"/>
</dbReference>
<evidence type="ECO:0000313" key="2">
    <source>
        <dbReference type="Proteomes" id="UP000667349"/>
    </source>
</evidence>
<dbReference type="GO" id="GO:0071897">
    <property type="term" value="P:DNA biosynthetic process"/>
    <property type="evidence" value="ECO:0007669"/>
    <property type="project" value="UniProtKB-ARBA"/>
</dbReference>
<dbReference type="PANTHER" id="PTHR46060">
    <property type="entry name" value="MARINER MOS1 TRANSPOSASE-LIKE PROTEIN"/>
    <property type="match status" value="1"/>
</dbReference>
<proteinExistence type="predicted"/>
<name>A0A836JI35_9HYME</name>
<dbReference type="Proteomes" id="UP000667349">
    <property type="component" value="Unassembled WGS sequence"/>
</dbReference>
<dbReference type="InterPro" id="IPR036397">
    <property type="entry name" value="RNaseH_sf"/>
</dbReference>
<dbReference type="PANTHER" id="PTHR46060:SF1">
    <property type="entry name" value="MARINER MOS1 TRANSPOSASE-LIKE PROTEIN"/>
    <property type="match status" value="1"/>
</dbReference>
<gene>
    <name evidence="1" type="primary">Setmar_41</name>
    <name evidence="1" type="ORF">G6Z75_0006909</name>
</gene>